<gene>
    <name evidence="5" type="ORF">EI16_10915</name>
</gene>
<evidence type="ECO:0000313" key="5">
    <source>
        <dbReference type="EMBL" id="KDN96748.1"/>
    </source>
</evidence>
<comment type="caution">
    <text evidence="5">The sequence shown here is derived from an EMBL/GenBank/DDBJ whole genome shotgun (WGS) entry which is preliminary data.</text>
</comment>
<dbReference type="PANTHER" id="PTHR11929">
    <property type="entry name" value="ALPHA- 1,3 -FUCOSYLTRANSFERASE"/>
    <property type="match status" value="1"/>
</dbReference>
<dbReference type="STRING" id="28885.EI16_10915"/>
<dbReference type="Pfam" id="PF00852">
    <property type="entry name" value="Glyco_transf_10"/>
    <property type="match status" value="1"/>
</dbReference>
<dbReference type="EMBL" id="JMIU01000001">
    <property type="protein sequence ID" value="KDN96748.1"/>
    <property type="molecule type" value="Genomic_DNA"/>
</dbReference>
<name>A0A066ZSH6_HYDMR</name>
<evidence type="ECO:0000313" key="6">
    <source>
        <dbReference type="Proteomes" id="UP000027341"/>
    </source>
</evidence>
<evidence type="ECO:0000256" key="2">
    <source>
        <dbReference type="ARBA" id="ARBA00022676"/>
    </source>
</evidence>
<dbReference type="InterPro" id="IPR038577">
    <property type="entry name" value="GT10-like_C_sf"/>
</dbReference>
<evidence type="ECO:0000256" key="1">
    <source>
        <dbReference type="ARBA" id="ARBA00008919"/>
    </source>
</evidence>
<dbReference type="RefSeq" id="WP_029907731.1">
    <property type="nucleotide sequence ID" value="NZ_AP020335.1"/>
</dbReference>
<comment type="similarity">
    <text evidence="1">Belongs to the glycosyltransferase 10 family.</text>
</comment>
<dbReference type="SUPFAM" id="SSF53756">
    <property type="entry name" value="UDP-Glycosyltransferase/glycogen phosphorylase"/>
    <property type="match status" value="1"/>
</dbReference>
<protein>
    <recommendedName>
        <fullName evidence="4">Fucosyltransferase C-terminal domain-containing protein</fullName>
    </recommendedName>
</protein>
<keyword evidence="3" id="KW-0808">Transferase</keyword>
<dbReference type="InterPro" id="IPR001503">
    <property type="entry name" value="Glyco_trans_10"/>
</dbReference>
<dbReference type="GO" id="GO:0008417">
    <property type="term" value="F:fucosyltransferase activity"/>
    <property type="evidence" value="ECO:0007669"/>
    <property type="project" value="InterPro"/>
</dbReference>
<proteinExistence type="inferred from homology"/>
<evidence type="ECO:0000259" key="4">
    <source>
        <dbReference type="Pfam" id="PF00852"/>
    </source>
</evidence>
<dbReference type="InterPro" id="IPR055270">
    <property type="entry name" value="Glyco_tran_10_C"/>
</dbReference>
<sequence length="334" mass="38971">MIKASIVVPEAYQENKLFDLNNSALNRDNCLYPFHLLKEGFKGKGYDLATSDINEPSSSNIVIYNEMPKHLPMLGEREKSFLLLFESKLIKPDNWDIEKHQFFNKVFTWHDDFVDNEKYFKITFPMCFPEKISKELSKKEKLCTLIAGNKTVSHPLELYSKRVEAIRWFENHHIDQFDLYGIGWDSCHFKGPKLFRALNRIKFLSKLLAPKFPSYQGKVEKKKNVLEKYKFVICFENAKDIPGYITEKIFDCFIAGSVPIYWGASNVNSYIPSGCYVDMKNFSSYEELYQFISKMPDNEYSHYLDEIESFLLSKGADVFSAEHFVRTVISQTVS</sequence>
<reference evidence="5 6" key="1">
    <citation type="submission" date="2014-04" db="EMBL/GenBank/DDBJ databases">
        <title>Draft genome sequence of Hydrogenovibrio marinus MH-110, a model organism for aerobic H2 metabolism.</title>
        <authorList>
            <person name="Cha H.J."/>
            <person name="Jo B.H."/>
            <person name="Hwang B.H."/>
        </authorList>
    </citation>
    <scope>NUCLEOTIDE SEQUENCE [LARGE SCALE GENOMIC DNA]</scope>
    <source>
        <strain evidence="5 6">MH-110</strain>
    </source>
</reference>
<dbReference type="PANTHER" id="PTHR11929:SF194">
    <property type="entry name" value="ALPHA-(1,3)-FUCOSYLTRANSFERASE 10"/>
    <property type="match status" value="1"/>
</dbReference>
<dbReference type="AlphaFoldDB" id="A0A066ZSH6"/>
<accession>A0A066ZSH6</accession>
<evidence type="ECO:0000256" key="3">
    <source>
        <dbReference type="ARBA" id="ARBA00022679"/>
    </source>
</evidence>
<keyword evidence="6" id="KW-1185">Reference proteome</keyword>
<organism evidence="5 6">
    <name type="scientific">Hydrogenovibrio marinus</name>
    <dbReference type="NCBI Taxonomy" id="28885"/>
    <lineage>
        <taxon>Bacteria</taxon>
        <taxon>Pseudomonadati</taxon>
        <taxon>Pseudomonadota</taxon>
        <taxon>Gammaproteobacteria</taxon>
        <taxon>Thiotrichales</taxon>
        <taxon>Piscirickettsiaceae</taxon>
        <taxon>Hydrogenovibrio</taxon>
    </lineage>
</organism>
<feature type="domain" description="Fucosyltransferase C-terminal" evidence="4">
    <location>
        <begin position="216"/>
        <end position="304"/>
    </location>
</feature>
<dbReference type="GO" id="GO:0016020">
    <property type="term" value="C:membrane"/>
    <property type="evidence" value="ECO:0007669"/>
    <property type="project" value="InterPro"/>
</dbReference>
<dbReference type="Gene3D" id="3.40.50.11660">
    <property type="entry name" value="Glycosyl transferase family 10, C-terminal domain"/>
    <property type="match status" value="1"/>
</dbReference>
<dbReference type="Proteomes" id="UP000027341">
    <property type="component" value="Unassembled WGS sequence"/>
</dbReference>
<keyword evidence="2" id="KW-0328">Glycosyltransferase</keyword>